<protein>
    <submittedName>
        <fullName evidence="2">Transport protein TonB</fullName>
    </submittedName>
</protein>
<organism evidence="2 3">
    <name type="scientific">Prevotella dentalis (strain ATCC 49559 / DSM 3688 / JCM 13448 / NCTC 12043 / ES 2772)</name>
    <name type="common">Mitsuokella dentalis</name>
    <dbReference type="NCBI Taxonomy" id="908937"/>
    <lineage>
        <taxon>Bacteria</taxon>
        <taxon>Pseudomonadati</taxon>
        <taxon>Bacteroidota</taxon>
        <taxon>Bacteroidia</taxon>
        <taxon>Bacteroidales</taxon>
        <taxon>Prevotellaceae</taxon>
        <taxon>Prevotella</taxon>
    </lineage>
</organism>
<accession>F9D6C1</accession>
<feature type="region of interest" description="Disordered" evidence="1">
    <location>
        <begin position="1"/>
        <end position="20"/>
    </location>
</feature>
<comment type="caution">
    <text evidence="2">The sequence shown here is derived from an EMBL/GenBank/DDBJ whole genome shotgun (WGS) entry which is preliminary data.</text>
</comment>
<reference evidence="2 3" key="1">
    <citation type="submission" date="2011-04" db="EMBL/GenBank/DDBJ databases">
        <authorList>
            <person name="Muzny D."/>
            <person name="Qin X."/>
            <person name="Deng J."/>
            <person name="Jiang H."/>
            <person name="Liu Y."/>
            <person name="Qu J."/>
            <person name="Song X.-Z."/>
            <person name="Zhang L."/>
            <person name="Thornton R."/>
            <person name="Coyle M."/>
            <person name="Francisco L."/>
            <person name="Jackson L."/>
            <person name="Javaid M."/>
            <person name="Korchina V."/>
            <person name="Kovar C."/>
            <person name="Mata R."/>
            <person name="Mathew T."/>
            <person name="Ngo R."/>
            <person name="Nguyen L."/>
            <person name="Nguyen N."/>
            <person name="Okwuonu G."/>
            <person name="Ongeri F."/>
            <person name="Pham C."/>
            <person name="Simmons D."/>
            <person name="Wilczek-Boney K."/>
            <person name="Hale W."/>
            <person name="Jakkamsetti A."/>
            <person name="Pham P."/>
            <person name="Ruth R."/>
            <person name="San Lucas F."/>
            <person name="Warren J."/>
            <person name="Zhang J."/>
            <person name="Zhao Z."/>
            <person name="Zhou C."/>
            <person name="Zhu D."/>
            <person name="Lee S."/>
            <person name="Bess C."/>
            <person name="Blankenburg K."/>
            <person name="Forbes L."/>
            <person name="Fu Q."/>
            <person name="Gubbala S."/>
            <person name="Hirani K."/>
            <person name="Jayaseelan J.C."/>
            <person name="Lara F."/>
            <person name="Munidasa M."/>
            <person name="Palculict T."/>
            <person name="Patil S."/>
            <person name="Pu L.-L."/>
            <person name="Saada N."/>
            <person name="Tang L."/>
            <person name="Weissenberger G."/>
            <person name="Zhu Y."/>
            <person name="Hemphill L."/>
            <person name="Shang Y."/>
            <person name="Youmans B."/>
            <person name="Ayvaz T."/>
            <person name="Ross M."/>
            <person name="Santibanez J."/>
            <person name="Aqrawi P."/>
            <person name="Gross S."/>
            <person name="Joshi V."/>
            <person name="Fowler G."/>
            <person name="Nazareth L."/>
            <person name="Reid J."/>
            <person name="Worley K."/>
            <person name="Petrosino J."/>
            <person name="Highlander S."/>
            <person name="Gibbs R."/>
        </authorList>
    </citation>
    <scope>NUCLEOTIDE SEQUENCE [LARGE SCALE GENOMIC DNA]</scope>
    <source>
        <strain evidence="2 3">DSM 3688</strain>
    </source>
</reference>
<sequence>MHSQSVASGPVVQREGNPVFQGKACGLDGQIRQKGDIRPNLLLKFVEIFLAHPACEEHINMILFPDGLYAMKDGLCTAVGQRVRNKRLNQ</sequence>
<evidence type="ECO:0000313" key="2">
    <source>
        <dbReference type="EMBL" id="EGQ12516.1"/>
    </source>
</evidence>
<dbReference type="Proteomes" id="UP000007820">
    <property type="component" value="Unassembled WGS sequence"/>
</dbReference>
<dbReference type="AlphaFoldDB" id="F9D6C1"/>
<evidence type="ECO:0000256" key="1">
    <source>
        <dbReference type="SAM" id="MobiDB-lite"/>
    </source>
</evidence>
<evidence type="ECO:0000313" key="3">
    <source>
        <dbReference type="Proteomes" id="UP000007820"/>
    </source>
</evidence>
<name>F9D6C1_PREDD</name>
<proteinExistence type="predicted"/>
<dbReference type="EMBL" id="AFPW01000041">
    <property type="protein sequence ID" value="EGQ12516.1"/>
    <property type="molecule type" value="Genomic_DNA"/>
</dbReference>
<gene>
    <name evidence="2" type="ORF">HMPREF9136_2399</name>
</gene>